<evidence type="ECO:0000256" key="10">
    <source>
        <dbReference type="ARBA" id="ARBA00023204"/>
    </source>
</evidence>
<keyword evidence="8 15" id="KW-0862">Zinc</keyword>
<evidence type="ECO:0000259" key="17">
    <source>
        <dbReference type="PROSITE" id="PS51068"/>
    </source>
</evidence>
<dbReference type="CDD" id="cd08966">
    <property type="entry name" value="EcFpg-like_N"/>
    <property type="match status" value="1"/>
</dbReference>
<dbReference type="PROSITE" id="PS51068">
    <property type="entry name" value="FPG_CAT"/>
    <property type="match status" value="1"/>
</dbReference>
<evidence type="ECO:0000256" key="9">
    <source>
        <dbReference type="ARBA" id="ARBA00023125"/>
    </source>
</evidence>
<comment type="similarity">
    <text evidence="2 15">Belongs to the FPG family.</text>
</comment>
<protein>
    <recommendedName>
        <fullName evidence="15">Formamidopyrimidine-DNA glycosylase</fullName>
        <shortName evidence="15">Fapy-DNA glycosylase</shortName>
        <ecNumber evidence="15">3.2.2.23</ecNumber>
    </recommendedName>
    <alternativeName>
        <fullName evidence="15">DNA-(apurinic or apyrimidinic site) lyase MutM</fullName>
        <shortName evidence="15">AP lyase MutM</shortName>
        <ecNumber evidence="15">4.2.99.18</ecNumber>
    </alternativeName>
</protein>
<feature type="active site" description="Proton donor" evidence="15">
    <location>
        <position position="3"/>
    </location>
</feature>
<accession>A0ABV8VUR1</accession>
<feature type="binding site" evidence="15">
    <location>
        <position position="93"/>
    </location>
    <ligand>
        <name>DNA</name>
        <dbReference type="ChEBI" id="CHEBI:16991"/>
    </ligand>
</feature>
<dbReference type="InterPro" id="IPR015887">
    <property type="entry name" value="DNA_glyclase_Znf_dom_DNA_BS"/>
</dbReference>
<comment type="subunit">
    <text evidence="3 15">Monomer.</text>
</comment>
<sequence length="279" mass="31768">MPELPEVETIRQTLKQLVIGKEIKEIMIHWPKIIQEPNDTEHFKQLLIGQEILDIRRKGKFLLFDLNHHVLVSHLRMEGKYGVHPKAEELLPHTHVIFQFTDDSELRYRDVRKFGTMHVFEKGTEDFIKPLSQLAKDPLEKDFSKGTFKEKVIKSTRVIKNILLDQTVIAGLGNIYVDETLFLAKVHPLTKGIDLSDAQIEKIVDSATITLKKAVQEGGTTIRSYVNSQGQIGMFQQQLHAYGQEGKACNDCSTAIEKIKVSGRGTHYCPTCQEIAPIR</sequence>
<dbReference type="SUPFAM" id="SSF81624">
    <property type="entry name" value="N-terminal domain of MutM-like DNA repair proteins"/>
    <property type="match status" value="1"/>
</dbReference>
<dbReference type="InterPro" id="IPR015886">
    <property type="entry name" value="H2TH_FPG"/>
</dbReference>
<evidence type="ECO:0000256" key="7">
    <source>
        <dbReference type="ARBA" id="ARBA00022801"/>
    </source>
</evidence>
<dbReference type="PROSITE" id="PS01242">
    <property type="entry name" value="ZF_FPG_1"/>
    <property type="match status" value="1"/>
</dbReference>
<evidence type="ECO:0000256" key="8">
    <source>
        <dbReference type="ARBA" id="ARBA00022833"/>
    </source>
</evidence>
<evidence type="ECO:0000256" key="6">
    <source>
        <dbReference type="ARBA" id="ARBA00022771"/>
    </source>
</evidence>
<gene>
    <name evidence="15 18" type="primary">mutM</name>
    <name evidence="15" type="synonym">fpg</name>
    <name evidence="18" type="ORF">ACFOZ1_10590</name>
</gene>
<dbReference type="SMART" id="SM00898">
    <property type="entry name" value="Fapy_DNA_glyco"/>
    <property type="match status" value="1"/>
</dbReference>
<keyword evidence="7 15" id="KW-0378">Hydrolase</keyword>
<feature type="domain" description="Formamidopyrimidine-DNA glycosylase catalytic" evidence="17">
    <location>
        <begin position="2"/>
        <end position="115"/>
    </location>
</feature>
<keyword evidence="9 15" id="KW-0238">DNA-binding</keyword>
<keyword evidence="4 15" id="KW-0479">Metal-binding</keyword>
<dbReference type="EC" id="4.2.99.18" evidence="15"/>
<keyword evidence="11 15" id="KW-0456">Lyase</keyword>
<dbReference type="SUPFAM" id="SSF46946">
    <property type="entry name" value="S13-like H2TH domain"/>
    <property type="match status" value="1"/>
</dbReference>
<feature type="active site" description="Proton donor; for beta-elimination activity" evidence="15">
    <location>
        <position position="60"/>
    </location>
</feature>
<comment type="function">
    <text evidence="15">Involved in base excision repair of DNA damaged by oxidation or by mutagenic agents. Acts as DNA glycosylase that recognizes and removes damaged bases. Has a preference for oxidized purines, such as 7,8-dihydro-8-oxoguanine (8-oxoG). Has AP (apurinic/apyrimidinic) lyase activity and introduces nicks in the DNA strand. Cleaves the DNA backbone by beta-delta elimination to generate a single-strand break at the site of the removed base with both 3'- and 5'-phosphates.</text>
</comment>
<evidence type="ECO:0000256" key="3">
    <source>
        <dbReference type="ARBA" id="ARBA00011245"/>
    </source>
</evidence>
<dbReference type="Pfam" id="PF06827">
    <property type="entry name" value="zf-FPG_IleRS"/>
    <property type="match status" value="1"/>
</dbReference>
<proteinExistence type="inferred from homology"/>
<dbReference type="InterPro" id="IPR010663">
    <property type="entry name" value="Znf_FPG/IleRS"/>
</dbReference>
<dbReference type="PANTHER" id="PTHR22993:SF9">
    <property type="entry name" value="FORMAMIDOPYRIMIDINE-DNA GLYCOSYLASE"/>
    <property type="match status" value="1"/>
</dbReference>
<feature type="active site" description="Proton donor; for delta-elimination activity" evidence="15">
    <location>
        <position position="264"/>
    </location>
</feature>
<keyword evidence="6 15" id="KW-0863">Zinc-finger</keyword>
<organism evidence="18 19">
    <name type="scientific">Gracilibacillus marinus</name>
    <dbReference type="NCBI Taxonomy" id="630535"/>
    <lineage>
        <taxon>Bacteria</taxon>
        <taxon>Bacillati</taxon>
        <taxon>Bacillota</taxon>
        <taxon>Bacilli</taxon>
        <taxon>Bacillales</taxon>
        <taxon>Bacillaceae</taxon>
        <taxon>Gracilibacillus</taxon>
    </lineage>
</organism>
<dbReference type="Pfam" id="PF06831">
    <property type="entry name" value="H2TH"/>
    <property type="match status" value="1"/>
</dbReference>
<reference evidence="19" key="1">
    <citation type="journal article" date="2019" name="Int. J. Syst. Evol. Microbiol.">
        <title>The Global Catalogue of Microorganisms (GCM) 10K type strain sequencing project: providing services to taxonomists for standard genome sequencing and annotation.</title>
        <authorList>
            <consortium name="The Broad Institute Genomics Platform"/>
            <consortium name="The Broad Institute Genome Sequencing Center for Infectious Disease"/>
            <person name="Wu L."/>
            <person name="Ma J."/>
        </authorList>
    </citation>
    <scope>NUCLEOTIDE SEQUENCE [LARGE SCALE GENOMIC DNA]</scope>
    <source>
        <strain evidence="19">KACC 14058</strain>
    </source>
</reference>
<feature type="domain" description="FPG-type" evidence="16">
    <location>
        <begin position="240"/>
        <end position="274"/>
    </location>
</feature>
<evidence type="ECO:0000256" key="13">
    <source>
        <dbReference type="ARBA" id="ARBA00023295"/>
    </source>
</evidence>
<evidence type="ECO:0000313" key="18">
    <source>
        <dbReference type="EMBL" id="MFC4388247.1"/>
    </source>
</evidence>
<evidence type="ECO:0000256" key="2">
    <source>
        <dbReference type="ARBA" id="ARBA00009409"/>
    </source>
</evidence>
<dbReference type="EC" id="3.2.2.23" evidence="15"/>
<dbReference type="Gene3D" id="1.10.8.50">
    <property type="match status" value="1"/>
</dbReference>
<dbReference type="InterPro" id="IPR020629">
    <property type="entry name" value="FPG_Glyclase"/>
</dbReference>
<evidence type="ECO:0000256" key="14">
    <source>
        <dbReference type="ARBA" id="ARBA00044632"/>
    </source>
</evidence>
<keyword evidence="13 15" id="KW-0326">Glycosidase</keyword>
<comment type="caution">
    <text evidence="15">Lacks conserved residue(s) required for the propagation of feature annotation.</text>
</comment>
<dbReference type="NCBIfam" id="TIGR00577">
    <property type="entry name" value="fpg"/>
    <property type="match status" value="1"/>
</dbReference>
<name>A0ABV8VUR1_9BACI</name>
<evidence type="ECO:0000313" key="19">
    <source>
        <dbReference type="Proteomes" id="UP001595880"/>
    </source>
</evidence>
<keyword evidence="5 15" id="KW-0227">DNA damage</keyword>
<feature type="active site" description="Schiff-base intermediate with DNA" evidence="15">
    <location>
        <position position="2"/>
    </location>
</feature>
<comment type="cofactor">
    <cofactor evidence="15">
        <name>Zn(2+)</name>
        <dbReference type="ChEBI" id="CHEBI:29105"/>
    </cofactor>
    <text evidence="15">Binds 1 zinc ion per subunit.</text>
</comment>
<comment type="catalytic activity">
    <reaction evidence="1 15">
        <text>Hydrolysis of DNA containing ring-opened 7-methylguanine residues, releasing 2,6-diamino-4-hydroxy-5-(N-methyl)formamidopyrimidine.</text>
        <dbReference type="EC" id="3.2.2.23"/>
    </reaction>
</comment>
<dbReference type="InterPro" id="IPR035937">
    <property type="entry name" value="FPG_N"/>
</dbReference>
<keyword evidence="12 15" id="KW-0511">Multifunctional enzyme</keyword>
<dbReference type="RefSeq" id="WP_390199136.1">
    <property type="nucleotide sequence ID" value="NZ_JBHSDV010000003.1"/>
</dbReference>
<dbReference type="SMART" id="SM01232">
    <property type="entry name" value="H2TH"/>
    <property type="match status" value="1"/>
</dbReference>
<keyword evidence="19" id="KW-1185">Reference proteome</keyword>
<dbReference type="PANTHER" id="PTHR22993">
    <property type="entry name" value="FORMAMIDOPYRIMIDINE-DNA GLYCOSYLASE"/>
    <property type="match status" value="1"/>
</dbReference>
<evidence type="ECO:0000259" key="16">
    <source>
        <dbReference type="PROSITE" id="PS51066"/>
    </source>
</evidence>
<evidence type="ECO:0000256" key="15">
    <source>
        <dbReference type="HAMAP-Rule" id="MF_00103"/>
    </source>
</evidence>
<dbReference type="PROSITE" id="PS51066">
    <property type="entry name" value="ZF_FPG_2"/>
    <property type="match status" value="1"/>
</dbReference>
<dbReference type="Gene3D" id="3.20.190.10">
    <property type="entry name" value="MutM-like, N-terminal"/>
    <property type="match status" value="1"/>
</dbReference>
<dbReference type="InterPro" id="IPR010979">
    <property type="entry name" value="Ribosomal_uS13-like_H2TH"/>
</dbReference>
<comment type="catalytic activity">
    <reaction evidence="14 15">
        <text>2'-deoxyribonucleotide-(2'-deoxyribose 5'-phosphate)-2'-deoxyribonucleotide-DNA = a 3'-end 2'-deoxyribonucleotide-(2,3-dehydro-2,3-deoxyribose 5'-phosphate)-DNA + a 5'-end 5'-phospho-2'-deoxyribonucleoside-DNA + H(+)</text>
        <dbReference type="Rhea" id="RHEA:66592"/>
        <dbReference type="Rhea" id="RHEA-COMP:13180"/>
        <dbReference type="Rhea" id="RHEA-COMP:16897"/>
        <dbReference type="Rhea" id="RHEA-COMP:17067"/>
        <dbReference type="ChEBI" id="CHEBI:15378"/>
        <dbReference type="ChEBI" id="CHEBI:136412"/>
        <dbReference type="ChEBI" id="CHEBI:157695"/>
        <dbReference type="ChEBI" id="CHEBI:167181"/>
        <dbReference type="EC" id="4.2.99.18"/>
    </reaction>
</comment>
<dbReference type="InterPro" id="IPR000214">
    <property type="entry name" value="Znf_DNA_glyclase/AP_lyase"/>
</dbReference>
<keyword evidence="10 15" id="KW-0234">DNA repair</keyword>
<dbReference type="NCBIfam" id="NF002211">
    <property type="entry name" value="PRK01103.1"/>
    <property type="match status" value="1"/>
</dbReference>
<dbReference type="Proteomes" id="UP001595880">
    <property type="component" value="Unassembled WGS sequence"/>
</dbReference>
<evidence type="ECO:0000256" key="5">
    <source>
        <dbReference type="ARBA" id="ARBA00022763"/>
    </source>
</evidence>
<dbReference type="EMBL" id="JBHSDV010000003">
    <property type="protein sequence ID" value="MFC4388247.1"/>
    <property type="molecule type" value="Genomic_DNA"/>
</dbReference>
<evidence type="ECO:0000256" key="1">
    <source>
        <dbReference type="ARBA" id="ARBA00001668"/>
    </source>
</evidence>
<dbReference type="GO" id="GO:0008534">
    <property type="term" value="F:oxidized purine nucleobase lesion DNA N-glycosylase activity"/>
    <property type="evidence" value="ECO:0007669"/>
    <property type="project" value="UniProtKB-EC"/>
</dbReference>
<evidence type="ECO:0000256" key="4">
    <source>
        <dbReference type="ARBA" id="ARBA00022723"/>
    </source>
</evidence>
<feature type="binding site" evidence="15">
    <location>
        <position position="112"/>
    </location>
    <ligand>
        <name>DNA</name>
        <dbReference type="ChEBI" id="CHEBI:16991"/>
    </ligand>
</feature>
<dbReference type="InterPro" id="IPR012319">
    <property type="entry name" value="FPG_cat"/>
</dbReference>
<evidence type="ECO:0000256" key="11">
    <source>
        <dbReference type="ARBA" id="ARBA00023239"/>
    </source>
</evidence>
<dbReference type="Pfam" id="PF01149">
    <property type="entry name" value="Fapy_DNA_glyco"/>
    <property type="match status" value="1"/>
</dbReference>
<evidence type="ECO:0000256" key="12">
    <source>
        <dbReference type="ARBA" id="ARBA00023268"/>
    </source>
</evidence>
<dbReference type="SUPFAM" id="SSF57716">
    <property type="entry name" value="Glucocorticoid receptor-like (DNA-binding domain)"/>
    <property type="match status" value="1"/>
</dbReference>
<dbReference type="HAMAP" id="MF_00103">
    <property type="entry name" value="Fapy_DNA_glycosyl"/>
    <property type="match status" value="1"/>
</dbReference>
<comment type="caution">
    <text evidence="18">The sequence shown here is derived from an EMBL/GenBank/DDBJ whole genome shotgun (WGS) entry which is preliminary data.</text>
</comment>